<dbReference type="EC" id="2.1.1.163" evidence="4"/>
<dbReference type="EMBL" id="JAATJL010000001">
    <property type="protein sequence ID" value="NJC24316.1"/>
    <property type="molecule type" value="Genomic_DNA"/>
</dbReference>
<comment type="caution">
    <text evidence="4">The sequence shown here is derived from an EMBL/GenBank/DDBJ whole genome shotgun (WGS) entry which is preliminary data.</text>
</comment>
<reference evidence="4 5" key="1">
    <citation type="submission" date="2020-03" db="EMBL/GenBank/DDBJ databases">
        <title>Sequencing the genomes of 1000 actinobacteria strains.</title>
        <authorList>
            <person name="Klenk H.-P."/>
        </authorList>
    </citation>
    <scope>NUCLEOTIDE SEQUENCE [LARGE SCALE GENOMIC DNA]</scope>
    <source>
        <strain evidence="4 5">DSM 16403</strain>
    </source>
</reference>
<dbReference type="Gene3D" id="3.40.50.150">
    <property type="entry name" value="Vaccinia Virus protein VP39"/>
    <property type="match status" value="1"/>
</dbReference>
<evidence type="ECO:0000313" key="5">
    <source>
        <dbReference type="Proteomes" id="UP000547458"/>
    </source>
</evidence>
<protein>
    <submittedName>
        <fullName evidence="4">Demethylmenaquinone methyltransferase/2-methoxy-6-polyprenyl-1,4-benzoquinol methylase</fullName>
        <ecNumber evidence="4">2.1.1.163</ecNumber>
        <ecNumber evidence="4">2.1.1.201</ecNumber>
    </submittedName>
</protein>
<sequence length="197" mass="20856">MDRYEHFAPFYNALSGEWPVYSAGREAGIRALGLRAGMTVLDLGCGTGLNFPGLLSGIGATGRVIGVDGSPAMLAQARRARGTGVDLVCADLTSPLPGLPRVDAVITTYVLSLIPAWRMVWESVVRPLGRRTRVCIVDMQRPKGAYGLLSPLARAACALGGSDIDAHPWTVVEEECDDVVSASARGGHLQIRAGTLR</sequence>
<evidence type="ECO:0000256" key="2">
    <source>
        <dbReference type="ARBA" id="ARBA00022679"/>
    </source>
</evidence>
<evidence type="ECO:0000259" key="3">
    <source>
        <dbReference type="Pfam" id="PF13649"/>
    </source>
</evidence>
<dbReference type="InterPro" id="IPR029063">
    <property type="entry name" value="SAM-dependent_MTases_sf"/>
</dbReference>
<dbReference type="AlphaFoldDB" id="A0A846RZC3"/>
<evidence type="ECO:0000313" key="4">
    <source>
        <dbReference type="EMBL" id="NJC24316.1"/>
    </source>
</evidence>
<dbReference type="CDD" id="cd02440">
    <property type="entry name" value="AdoMet_MTases"/>
    <property type="match status" value="1"/>
</dbReference>
<evidence type="ECO:0000256" key="1">
    <source>
        <dbReference type="ARBA" id="ARBA00022603"/>
    </source>
</evidence>
<dbReference type="EC" id="2.1.1.201" evidence="4"/>
<dbReference type="GO" id="GO:0032259">
    <property type="term" value="P:methylation"/>
    <property type="evidence" value="ECO:0007669"/>
    <property type="project" value="UniProtKB-KW"/>
</dbReference>
<gene>
    <name evidence="4" type="ORF">BJ994_003392</name>
</gene>
<dbReference type="GO" id="GO:0008425">
    <property type="term" value="F:2-methoxy-6-polyprenyl-1,4-benzoquinol methyltransferase activity"/>
    <property type="evidence" value="ECO:0007669"/>
    <property type="project" value="UniProtKB-EC"/>
</dbReference>
<keyword evidence="2 4" id="KW-0808">Transferase</keyword>
<name>A0A846RZC3_9MICC</name>
<proteinExistence type="predicted"/>
<dbReference type="RefSeq" id="WP_245192315.1">
    <property type="nucleotide sequence ID" value="NZ_JAATJL010000001.1"/>
</dbReference>
<accession>A0A846RZC3</accession>
<dbReference type="GO" id="GO:0043770">
    <property type="term" value="F:demethylmenaquinone methyltransferase activity"/>
    <property type="evidence" value="ECO:0007669"/>
    <property type="project" value="UniProtKB-EC"/>
</dbReference>
<keyword evidence="1 4" id="KW-0489">Methyltransferase</keyword>
<feature type="domain" description="Methyltransferase" evidence="3">
    <location>
        <begin position="40"/>
        <end position="126"/>
    </location>
</feature>
<keyword evidence="5" id="KW-1185">Reference proteome</keyword>
<dbReference type="PANTHER" id="PTHR43861">
    <property type="entry name" value="TRANS-ACONITATE 2-METHYLTRANSFERASE-RELATED"/>
    <property type="match status" value="1"/>
</dbReference>
<dbReference type="InterPro" id="IPR041698">
    <property type="entry name" value="Methyltransf_25"/>
</dbReference>
<dbReference type="SUPFAM" id="SSF53335">
    <property type="entry name" value="S-adenosyl-L-methionine-dependent methyltransferases"/>
    <property type="match status" value="1"/>
</dbReference>
<dbReference type="Pfam" id="PF13649">
    <property type="entry name" value="Methyltransf_25"/>
    <property type="match status" value="1"/>
</dbReference>
<organism evidence="4 5">
    <name type="scientific">Arthrobacter pigmenti</name>
    <dbReference type="NCBI Taxonomy" id="271432"/>
    <lineage>
        <taxon>Bacteria</taxon>
        <taxon>Bacillati</taxon>
        <taxon>Actinomycetota</taxon>
        <taxon>Actinomycetes</taxon>
        <taxon>Micrococcales</taxon>
        <taxon>Micrococcaceae</taxon>
        <taxon>Arthrobacter</taxon>
    </lineage>
</organism>
<dbReference type="PANTHER" id="PTHR43861:SF1">
    <property type="entry name" value="TRANS-ACONITATE 2-METHYLTRANSFERASE"/>
    <property type="match status" value="1"/>
</dbReference>
<dbReference type="Proteomes" id="UP000547458">
    <property type="component" value="Unassembled WGS sequence"/>
</dbReference>